<evidence type="ECO:0000313" key="2">
    <source>
        <dbReference type="Proteomes" id="UP000189818"/>
    </source>
</evidence>
<organism evidence="1 2">
    <name type="scientific">Rhizorhabdus histidinilytica</name>
    <dbReference type="NCBI Taxonomy" id="439228"/>
    <lineage>
        <taxon>Bacteria</taxon>
        <taxon>Pseudomonadati</taxon>
        <taxon>Pseudomonadota</taxon>
        <taxon>Alphaproteobacteria</taxon>
        <taxon>Sphingomonadales</taxon>
        <taxon>Sphingomonadaceae</taxon>
        <taxon>Rhizorhabdus</taxon>
    </lineage>
</organism>
<name>A0A1T5FPB1_9SPHN</name>
<dbReference type="RefSeq" id="WP_079649908.1">
    <property type="nucleotide sequence ID" value="NZ_FUYM01000010.1"/>
</dbReference>
<evidence type="ECO:0000313" key="1">
    <source>
        <dbReference type="EMBL" id="SKB97930.1"/>
    </source>
</evidence>
<proteinExistence type="predicted"/>
<reference evidence="2" key="1">
    <citation type="submission" date="2017-02" db="EMBL/GenBank/DDBJ databases">
        <authorList>
            <person name="Varghese N."/>
            <person name="Submissions S."/>
        </authorList>
    </citation>
    <scope>NUCLEOTIDE SEQUENCE [LARGE SCALE GENOMIC DNA]</scope>
    <source>
        <strain evidence="2">UM2</strain>
    </source>
</reference>
<keyword evidence="2" id="KW-1185">Reference proteome</keyword>
<dbReference type="EMBL" id="FUYM01000010">
    <property type="protein sequence ID" value="SKB97930.1"/>
    <property type="molecule type" value="Genomic_DNA"/>
</dbReference>
<evidence type="ECO:0008006" key="3">
    <source>
        <dbReference type="Google" id="ProtNLM"/>
    </source>
</evidence>
<accession>A0A1T5FPB1</accession>
<dbReference type="STRING" id="439228.SAMN06295920_110106"/>
<protein>
    <recommendedName>
        <fullName evidence="3">Nuclear transport factor 2 family protein</fullName>
    </recommendedName>
</protein>
<gene>
    <name evidence="1" type="ORF">SAMN06295920_110106</name>
</gene>
<dbReference type="Proteomes" id="UP000189818">
    <property type="component" value="Unassembled WGS sequence"/>
</dbReference>
<dbReference type="AlphaFoldDB" id="A0A1T5FPB1"/>
<dbReference type="OrthoDB" id="2375018at2"/>
<sequence length="194" mass="22154">MKYDIRLLTKAADDLLRTVTNPRHRKILINYRRHAIFEVCGRYDDILAEELTVPDPEYLMYVGGFPVAYTGRERVEALYASMVKLNACVMMFENEVLRVDDNGFSSRATFQIFMPGAVALHFGAPVAGDQLDDIFIQTTDRIMVWDYSEDCRLKGENIWVGGGTFRRCPPEEVITIEECNELLIPLLDKVPEPA</sequence>